<accession>A0A9D4EIF0</accession>
<dbReference type="EMBL" id="JAIWYP010000008">
    <property type="protein sequence ID" value="KAH3780942.1"/>
    <property type="molecule type" value="Genomic_DNA"/>
</dbReference>
<evidence type="ECO:0000313" key="2">
    <source>
        <dbReference type="Proteomes" id="UP000828390"/>
    </source>
</evidence>
<organism evidence="1 2">
    <name type="scientific">Dreissena polymorpha</name>
    <name type="common">Zebra mussel</name>
    <name type="synonym">Mytilus polymorpha</name>
    <dbReference type="NCBI Taxonomy" id="45954"/>
    <lineage>
        <taxon>Eukaryota</taxon>
        <taxon>Metazoa</taxon>
        <taxon>Spiralia</taxon>
        <taxon>Lophotrochozoa</taxon>
        <taxon>Mollusca</taxon>
        <taxon>Bivalvia</taxon>
        <taxon>Autobranchia</taxon>
        <taxon>Heteroconchia</taxon>
        <taxon>Euheterodonta</taxon>
        <taxon>Imparidentia</taxon>
        <taxon>Neoheterodontei</taxon>
        <taxon>Myida</taxon>
        <taxon>Dreissenoidea</taxon>
        <taxon>Dreissenidae</taxon>
        <taxon>Dreissena</taxon>
    </lineage>
</organism>
<dbReference type="Proteomes" id="UP000828390">
    <property type="component" value="Unassembled WGS sequence"/>
</dbReference>
<reference evidence="1" key="2">
    <citation type="submission" date="2020-11" db="EMBL/GenBank/DDBJ databases">
        <authorList>
            <person name="McCartney M.A."/>
            <person name="Auch B."/>
            <person name="Kono T."/>
            <person name="Mallez S."/>
            <person name="Becker A."/>
            <person name="Gohl D.M."/>
            <person name="Silverstein K.A.T."/>
            <person name="Koren S."/>
            <person name="Bechman K.B."/>
            <person name="Herman A."/>
            <person name="Abrahante J.E."/>
            <person name="Garbe J."/>
        </authorList>
    </citation>
    <scope>NUCLEOTIDE SEQUENCE</scope>
    <source>
        <strain evidence="1">Duluth1</strain>
        <tissue evidence="1">Whole animal</tissue>
    </source>
</reference>
<protein>
    <submittedName>
        <fullName evidence="1">Uncharacterized protein</fullName>
    </submittedName>
</protein>
<reference evidence="1" key="1">
    <citation type="journal article" date="2019" name="bioRxiv">
        <title>The Genome of the Zebra Mussel, Dreissena polymorpha: A Resource for Invasive Species Research.</title>
        <authorList>
            <person name="McCartney M.A."/>
            <person name="Auch B."/>
            <person name="Kono T."/>
            <person name="Mallez S."/>
            <person name="Zhang Y."/>
            <person name="Obille A."/>
            <person name="Becker A."/>
            <person name="Abrahante J.E."/>
            <person name="Garbe J."/>
            <person name="Badalamenti J.P."/>
            <person name="Herman A."/>
            <person name="Mangelson H."/>
            <person name="Liachko I."/>
            <person name="Sullivan S."/>
            <person name="Sone E.D."/>
            <person name="Koren S."/>
            <person name="Silverstein K.A.T."/>
            <person name="Beckman K.B."/>
            <person name="Gohl D.M."/>
        </authorList>
    </citation>
    <scope>NUCLEOTIDE SEQUENCE</scope>
    <source>
        <strain evidence="1">Duluth1</strain>
        <tissue evidence="1">Whole animal</tissue>
    </source>
</reference>
<proteinExistence type="predicted"/>
<comment type="caution">
    <text evidence="1">The sequence shown here is derived from an EMBL/GenBank/DDBJ whole genome shotgun (WGS) entry which is preliminary data.</text>
</comment>
<sequence>MLEAYEIPPSGIPTTVSASYMQTTGLADVSAEAGSESNVEANVCFPVTGTQHISLLHRHGKPLRT</sequence>
<gene>
    <name evidence="1" type="ORF">DPMN_158767</name>
</gene>
<dbReference type="AlphaFoldDB" id="A0A9D4EIF0"/>
<keyword evidence="2" id="KW-1185">Reference proteome</keyword>
<name>A0A9D4EIF0_DREPO</name>
<evidence type="ECO:0000313" key="1">
    <source>
        <dbReference type="EMBL" id="KAH3780942.1"/>
    </source>
</evidence>